<gene>
    <name evidence="1" type="ORF">OXU80_05410</name>
</gene>
<keyword evidence="2" id="KW-1185">Reference proteome</keyword>
<proteinExistence type="predicted"/>
<accession>A0ACD4NWG8</accession>
<evidence type="ECO:0000313" key="1">
    <source>
        <dbReference type="EMBL" id="WAJ31366.1"/>
    </source>
</evidence>
<dbReference type="Proteomes" id="UP001163223">
    <property type="component" value="Chromosome"/>
</dbReference>
<organism evidence="1 2">
    <name type="scientific">Antarcticirhabdus aurantiaca</name>
    <dbReference type="NCBI Taxonomy" id="2606717"/>
    <lineage>
        <taxon>Bacteria</taxon>
        <taxon>Pseudomonadati</taxon>
        <taxon>Pseudomonadota</taxon>
        <taxon>Alphaproteobacteria</taxon>
        <taxon>Hyphomicrobiales</taxon>
        <taxon>Aurantimonadaceae</taxon>
        <taxon>Antarcticirhabdus</taxon>
    </lineage>
</organism>
<protein>
    <submittedName>
        <fullName evidence="1">ComF family protein</fullName>
    </submittedName>
</protein>
<dbReference type="EMBL" id="CP113520">
    <property type="protein sequence ID" value="WAJ31366.1"/>
    <property type="molecule type" value="Genomic_DNA"/>
</dbReference>
<reference evidence="1" key="1">
    <citation type="submission" date="2022-11" db="EMBL/GenBank/DDBJ databases">
        <title>beta-Carotene-producing bacterium, Jeongeuplla avenae sp. nov., alleviates the salt stress of Arabidopsis seedlings.</title>
        <authorList>
            <person name="Jiang L."/>
            <person name="Lee J."/>
        </authorList>
    </citation>
    <scope>NUCLEOTIDE SEQUENCE</scope>
    <source>
        <strain evidence="1">DY_R2A_6</strain>
    </source>
</reference>
<sequence>MFPPLCAGCDRPLMGREAVCAGCWTSLAFVERPFCEVLGLPFGYDPGPGSLSADAIADPPPFARLRAAVLYGGLSAKLAARLKYGDRLDLAPLLAAWMARAGGELLAEAEVIVPVPLHRGRLWHRRFNQSAELARRLVRTPAPGFAPQALRRVRPTRAQVGLGPAQRRENVRGAFRVESGDWALVEGRRVLLVDDVYTTGATVRSASRALLKAGAASVDVLVFARVAPTGASIHIP</sequence>
<evidence type="ECO:0000313" key="2">
    <source>
        <dbReference type="Proteomes" id="UP001163223"/>
    </source>
</evidence>
<name>A0ACD4NWG8_9HYPH</name>